<evidence type="ECO:0000256" key="4">
    <source>
        <dbReference type="ARBA" id="ARBA00022942"/>
    </source>
</evidence>
<evidence type="ECO:0000256" key="1">
    <source>
        <dbReference type="ARBA" id="ARBA00004496"/>
    </source>
</evidence>
<evidence type="ECO:0000313" key="7">
    <source>
        <dbReference type="EMBL" id="KAG6013170.1"/>
    </source>
</evidence>
<dbReference type="GO" id="GO:0036503">
    <property type="term" value="P:ERAD pathway"/>
    <property type="evidence" value="ECO:0007669"/>
    <property type="project" value="TreeGrafter"/>
</dbReference>
<dbReference type="Pfam" id="PF24492">
    <property type="entry name" value="HEAT_ECM29"/>
    <property type="match status" value="1"/>
</dbReference>
<dbReference type="InterPro" id="IPR016024">
    <property type="entry name" value="ARM-type_fold"/>
</dbReference>
<sequence>MSAASTEQRELQLVESVEFKILGVANKEDKLHELLQRYLAPLILKAASEHASVRARIIQILARLKTFIQSPEIVLPVKALLQQYKSNDSVVIKQLDLSFVMHSLDRLEVHDRRDLIPIALAGFSKDEGQPRAATMFNIILRLLLDVRIPPRGSTEDAAFRSSLGLTDDADAQFLARALGIFLRLRTPSGDLSLAQSNPALSPTEIGLFPAESPDNDKIFRRITELKSKIITLLASGAFTDEERFLPALFAASGFDNRVASTAEEIIKRSTVSVEDESLVKRLFFAHSQLPAPYRTRILAILSRSTVATTMSDSIMAVVDLDFLPQGPMQPASALERTKLHKSLFQFLAWVAQIGPSKSDFTIGAPLIQAMRSYIQGQGWPIPQQTSNDDVALRSRAYETIGMVARSADMPIEERFDLGAWLFRSLSEDNTAEAVVNIDGALSSLTAAIPASTGAGNDELKLMLLKYMSLADEPPAVRSTRHAAVKWANQCLPFSDVLGRWIDILAIAGRQNERNDVIEQGHKGLDPWTYYAHMDTTPQLPDWKDMTMTLFGSEIHPQGPVEQAASSHKTTNPPDNVVFQNFQGSRILAFPVALRYIKQLMLLTALDDFEVKPDWMQILDAQITADVDTRDKLRAYLRSVDSAYIVFYLKTCLSGAFVQGSPIVEECLRCFVQVASWTPGGPIGYLTDASTNLLPLIKSNTKEIRFLAAKAFGILAAHPSNSSESVENWVMTLRSLFASAETLVGAEANAAGGALLAFGHLVSRCVYYDRVFPDQIEYPHHLLLKDGMPASLHEAALETFSQLWTAQLAIPSAEGDYSVTKVIDKLSSDAKKLNEKAIAALGGLAMGLEQDDSVADKTTDPLPGTLGHILQTLFSLHEIKRVEVQFTVGDAITSAVARWESNSVKLKMDVAARGVAYRTSARGGWVDQVVKKLLQDCKATKPSLLKASGIWLFSMVQFGSHLSQVQGRLREAQAAFMRLLSARDELVQETASRGLSLVYERGDADLKSALVKDLVSAFTGSGTQLKVDQETELFEPGALPTGEGSSVTSYKDIVSLANEVGDQRLVYKFMSLAANAATWSTRSAFGRFGLSNILSESEVDPKLYPKLYRYRFDPNGNVQRSMDDIWKALVKDSNATIEAHFDAIVQDLLKSILGKEWRVREASCAAISDLIQGRPFPQYEKYYRDIWTNALKVLDDVKGSVREAALKLCMTLSNSLVRQLEEGNHVSAAQSMMKEALPFLLSDKGVESSVQDVRLFATITVMKIAKHGGKVLKPFIPVMVPQLLGLLSTIEPEQINYAYQRAGEASRDKIDKIRSQMVNQSPISEAIENCLRFIDADVMADLAPKFESTIKSAIGMPTKIGCSRVITTLATRHGSDIQPIAGKLLQILEKQTMDRNDEVSQAYARAAAYMIRAAPDAGKVRFCEKFVNMYFQAEDESRRQKVADVIVSLAKVSPDHFNAQETILLPFAYLGSHDVDEYTGKVFKEVWDQHAGSSRTVTRYVREIVSLVHRCLETAQWALRHTGAFTVAAMAADVANASEATGSIDELNAKAIWPAFDKALALKTFSGKEKLLQSYPKFVERGDAIWKSDSAASAQMKKIAIREAKRNNDEYRPHAFVCLWKFARARPDLDMLKDIADIATPYLDDFKNEDKMDVDAKENQKEDTPSTTAKNAFEAVARGYARCKSTDLRSSLGEIINVLRPYLSHAKFGFIKREVWYGCVHDLMSDAIQFGSAMDPSLPSAYGGSGLVASYTNSLDIEQGETGTEPQRLERIKALSQIVEARNKGVFGPADLPHSLESVIQGAVREERSLDVQKAWTAVLAEVMQSRG</sequence>
<evidence type="ECO:0008006" key="9">
    <source>
        <dbReference type="Google" id="ProtNLM"/>
    </source>
</evidence>
<dbReference type="Gene3D" id="1.25.10.10">
    <property type="entry name" value="Leucine-rich Repeat Variant"/>
    <property type="match status" value="2"/>
</dbReference>
<evidence type="ECO:0000313" key="8">
    <source>
        <dbReference type="Proteomes" id="UP000748025"/>
    </source>
</evidence>
<dbReference type="InterPro" id="IPR011989">
    <property type="entry name" value="ARM-like"/>
</dbReference>
<dbReference type="EMBL" id="SRPW01000634">
    <property type="protein sequence ID" value="KAG6013170.1"/>
    <property type="molecule type" value="Genomic_DNA"/>
</dbReference>
<dbReference type="GO" id="GO:0000502">
    <property type="term" value="C:proteasome complex"/>
    <property type="evidence" value="ECO:0007669"/>
    <property type="project" value="UniProtKB-KW"/>
</dbReference>
<evidence type="ECO:0000256" key="3">
    <source>
        <dbReference type="ARBA" id="ARBA00022737"/>
    </source>
</evidence>
<keyword evidence="4" id="KW-0647">Proteasome</keyword>
<dbReference type="PANTHER" id="PTHR23346">
    <property type="entry name" value="TRANSLATIONAL ACTIVATOR GCN1-RELATED"/>
    <property type="match status" value="1"/>
</dbReference>
<dbReference type="InterPro" id="IPR055443">
    <property type="entry name" value="HEAT_ECM29"/>
</dbReference>
<dbReference type="Proteomes" id="UP000748025">
    <property type="component" value="Unassembled WGS sequence"/>
</dbReference>
<keyword evidence="2" id="KW-0963">Cytoplasm</keyword>
<dbReference type="InterPro" id="IPR024372">
    <property type="entry name" value="Ecm29_N"/>
</dbReference>
<dbReference type="SUPFAM" id="SSF48371">
    <property type="entry name" value="ARM repeat"/>
    <property type="match status" value="2"/>
</dbReference>
<comment type="subcellular location">
    <subcellularLocation>
        <location evidence="1">Cytoplasm</location>
    </subcellularLocation>
</comment>
<evidence type="ECO:0000259" key="5">
    <source>
        <dbReference type="Pfam" id="PF13001"/>
    </source>
</evidence>
<dbReference type="GO" id="GO:0005634">
    <property type="term" value="C:nucleus"/>
    <property type="evidence" value="ECO:0007669"/>
    <property type="project" value="TreeGrafter"/>
</dbReference>
<name>A0A9P7NCK9_9HYPO</name>
<comment type="caution">
    <text evidence="7">The sequence shown here is derived from an EMBL/GenBank/DDBJ whole genome shotgun (WGS) entry which is preliminary data.</text>
</comment>
<protein>
    <recommendedName>
        <fullName evidence="9">ECM29 protein</fullName>
    </recommendedName>
</protein>
<dbReference type="PANTHER" id="PTHR23346:SF19">
    <property type="entry name" value="PROTEASOME ADAPTER AND SCAFFOLD PROTEIN ECM29"/>
    <property type="match status" value="1"/>
</dbReference>
<keyword evidence="8" id="KW-1185">Reference proteome</keyword>
<evidence type="ECO:0000256" key="2">
    <source>
        <dbReference type="ARBA" id="ARBA00022490"/>
    </source>
</evidence>
<organism evidence="7 8">
    <name type="scientific">Claviceps pusilla</name>
    <dbReference type="NCBI Taxonomy" id="123648"/>
    <lineage>
        <taxon>Eukaryota</taxon>
        <taxon>Fungi</taxon>
        <taxon>Dikarya</taxon>
        <taxon>Ascomycota</taxon>
        <taxon>Pezizomycotina</taxon>
        <taxon>Sordariomycetes</taxon>
        <taxon>Hypocreomycetidae</taxon>
        <taxon>Hypocreales</taxon>
        <taxon>Clavicipitaceae</taxon>
        <taxon>Claviceps</taxon>
    </lineage>
</organism>
<dbReference type="OrthoDB" id="16066at2759"/>
<feature type="domain" description="Proteasome component Ecm29 N-terminal" evidence="5">
    <location>
        <begin position="14"/>
        <end position="505"/>
    </location>
</feature>
<feature type="domain" description="Proteasome adapter and scaffold protein ECM29 HEAT-repeat" evidence="6">
    <location>
        <begin position="1271"/>
        <end position="1430"/>
    </location>
</feature>
<proteinExistence type="predicted"/>
<dbReference type="Pfam" id="PF13001">
    <property type="entry name" value="ECM29_N"/>
    <property type="match status" value="1"/>
</dbReference>
<dbReference type="Pfam" id="PF23731">
    <property type="entry name" value="ARM_ECM29_C"/>
    <property type="match status" value="1"/>
</dbReference>
<reference evidence="7" key="1">
    <citation type="journal article" date="2020" name="bioRxiv">
        <title>Whole genome comparisons of ergot fungi reveals the divergence and evolution of species within the genus Claviceps are the result of varying mechanisms driving genome evolution and host range expansion.</title>
        <authorList>
            <person name="Wyka S.A."/>
            <person name="Mondo S.J."/>
            <person name="Liu M."/>
            <person name="Dettman J."/>
            <person name="Nalam V."/>
            <person name="Broders K.D."/>
        </authorList>
    </citation>
    <scope>NUCLEOTIDE SEQUENCE</scope>
    <source>
        <strain evidence="7">CCC 602</strain>
    </source>
</reference>
<keyword evidence="3" id="KW-0677">Repeat</keyword>
<dbReference type="GO" id="GO:0060090">
    <property type="term" value="F:molecular adaptor activity"/>
    <property type="evidence" value="ECO:0007669"/>
    <property type="project" value="InterPro"/>
</dbReference>
<accession>A0A9P7NCK9</accession>
<dbReference type="GO" id="GO:0043248">
    <property type="term" value="P:proteasome assembly"/>
    <property type="evidence" value="ECO:0007669"/>
    <property type="project" value="InterPro"/>
</dbReference>
<gene>
    <name evidence="7" type="ORF">E4U43_007457</name>
</gene>
<evidence type="ECO:0000259" key="6">
    <source>
        <dbReference type="Pfam" id="PF24492"/>
    </source>
</evidence>
<dbReference type="GO" id="GO:0005737">
    <property type="term" value="C:cytoplasm"/>
    <property type="evidence" value="ECO:0007669"/>
    <property type="project" value="UniProtKB-SubCell"/>
</dbReference>